<evidence type="ECO:0000313" key="3">
    <source>
        <dbReference type="Proteomes" id="UP000008370"/>
    </source>
</evidence>
<dbReference type="InParanoid" id="K5V7U7"/>
<protein>
    <submittedName>
        <fullName evidence="2">Uncharacterized protein</fullName>
    </submittedName>
</protein>
<feature type="chain" id="PRO_5003889370" evidence="1">
    <location>
        <begin position="27"/>
        <end position="52"/>
    </location>
</feature>
<dbReference type="HOGENOM" id="CLU_3087973_0_0_1"/>
<proteinExistence type="predicted"/>
<keyword evidence="3" id="KW-1185">Reference proteome</keyword>
<dbReference type="Proteomes" id="UP000008370">
    <property type="component" value="Unassembled WGS sequence"/>
</dbReference>
<keyword evidence="1" id="KW-0732">Signal</keyword>
<dbReference type="GeneID" id="18914483"/>
<gene>
    <name evidence="2" type="ORF">PHACADRAFT_248896</name>
</gene>
<reference evidence="2 3" key="1">
    <citation type="journal article" date="2012" name="BMC Genomics">
        <title>Comparative genomics of the white-rot fungi, Phanerochaete carnosa and P. chrysosporium, to elucidate the genetic basis of the distinct wood types they colonize.</title>
        <authorList>
            <person name="Suzuki H."/>
            <person name="MacDonald J."/>
            <person name="Syed K."/>
            <person name="Salamov A."/>
            <person name="Hori C."/>
            <person name="Aerts A."/>
            <person name="Henrissat B."/>
            <person name="Wiebenga A."/>
            <person name="vanKuyk P.A."/>
            <person name="Barry K."/>
            <person name="Lindquist E."/>
            <person name="LaButti K."/>
            <person name="Lapidus A."/>
            <person name="Lucas S."/>
            <person name="Coutinho P."/>
            <person name="Gong Y."/>
            <person name="Samejima M."/>
            <person name="Mahadevan R."/>
            <person name="Abou-Zaid M."/>
            <person name="de Vries R.P."/>
            <person name="Igarashi K."/>
            <person name="Yadav J.S."/>
            <person name="Grigoriev I.V."/>
            <person name="Master E.R."/>
        </authorList>
    </citation>
    <scope>NUCLEOTIDE SEQUENCE [LARGE SCALE GENOMIC DNA]</scope>
    <source>
        <strain evidence="2 3">HHB-10118-sp</strain>
    </source>
</reference>
<dbReference type="AlphaFoldDB" id="K5V7U7"/>
<dbReference type="KEGG" id="pco:PHACADRAFT_248896"/>
<evidence type="ECO:0000313" key="2">
    <source>
        <dbReference type="EMBL" id="EKM58816.1"/>
    </source>
</evidence>
<dbReference type="EMBL" id="JH930469">
    <property type="protein sequence ID" value="EKM58816.1"/>
    <property type="molecule type" value="Genomic_DNA"/>
</dbReference>
<accession>K5V7U7</accession>
<evidence type="ECO:0000256" key="1">
    <source>
        <dbReference type="SAM" id="SignalP"/>
    </source>
</evidence>
<organism evidence="2 3">
    <name type="scientific">Phanerochaete carnosa (strain HHB-10118-sp)</name>
    <name type="common">White-rot fungus</name>
    <name type="synonym">Peniophora carnosa</name>
    <dbReference type="NCBI Taxonomy" id="650164"/>
    <lineage>
        <taxon>Eukaryota</taxon>
        <taxon>Fungi</taxon>
        <taxon>Dikarya</taxon>
        <taxon>Basidiomycota</taxon>
        <taxon>Agaricomycotina</taxon>
        <taxon>Agaricomycetes</taxon>
        <taxon>Polyporales</taxon>
        <taxon>Phanerochaetaceae</taxon>
        <taxon>Phanerochaete</taxon>
    </lineage>
</organism>
<dbReference type="RefSeq" id="XP_007391408.1">
    <property type="nucleotide sequence ID" value="XM_007391346.1"/>
</dbReference>
<sequence length="52" mass="5421">MEPRLPGAPVAVVFCTFWALVRLWSATPCASRRSTGACTGGLVGVHQHVGVA</sequence>
<name>K5V7U7_PHACS</name>
<feature type="signal peptide" evidence="1">
    <location>
        <begin position="1"/>
        <end position="26"/>
    </location>
</feature>